<feature type="transmembrane region" description="Helical" evidence="1">
    <location>
        <begin position="20"/>
        <end position="37"/>
    </location>
</feature>
<evidence type="ECO:0000313" key="3">
    <source>
        <dbReference type="Proteomes" id="UP000664815"/>
    </source>
</evidence>
<dbReference type="Proteomes" id="UP000664815">
    <property type="component" value="Unassembled WGS sequence"/>
</dbReference>
<keyword evidence="1" id="KW-0472">Membrane</keyword>
<dbReference type="EMBL" id="JAFKMG010000229">
    <property type="protein sequence ID" value="MBN8798139.1"/>
    <property type="molecule type" value="Genomic_DNA"/>
</dbReference>
<gene>
    <name evidence="2" type="ORF">J0H45_02095</name>
</gene>
<accession>A0A9D8KTC0</accession>
<organism evidence="2 3">
    <name type="scientific">Stenotrophomonas nitritireducens</name>
    <dbReference type="NCBI Taxonomy" id="83617"/>
    <lineage>
        <taxon>Bacteria</taxon>
        <taxon>Pseudomonadati</taxon>
        <taxon>Pseudomonadota</taxon>
        <taxon>Gammaproteobacteria</taxon>
        <taxon>Lysobacterales</taxon>
        <taxon>Lysobacteraceae</taxon>
        <taxon>Stenotrophomonas</taxon>
    </lineage>
</organism>
<dbReference type="AlphaFoldDB" id="A0A9D8KTC0"/>
<feature type="non-terminal residue" evidence="2">
    <location>
        <position position="217"/>
    </location>
</feature>
<evidence type="ECO:0000313" key="2">
    <source>
        <dbReference type="EMBL" id="MBN8798139.1"/>
    </source>
</evidence>
<proteinExistence type="predicted"/>
<keyword evidence="1" id="KW-0812">Transmembrane</keyword>
<comment type="caution">
    <text evidence="2">The sequence shown here is derived from an EMBL/GenBank/DDBJ whole genome shotgun (WGS) entry which is preliminary data.</text>
</comment>
<keyword evidence="1" id="KW-1133">Transmembrane helix</keyword>
<protein>
    <submittedName>
        <fullName evidence="2">Phosphomannomutase/phosphoglucomutase</fullName>
    </submittedName>
</protein>
<name>A0A9D8KTC0_9GAMM</name>
<reference evidence="2" key="1">
    <citation type="submission" date="2021-02" db="EMBL/GenBank/DDBJ databases">
        <title>Thiocyanate and organic carbon inputs drive convergent selection for specific autotrophic Afipia and Thiobacillus strains within complex microbiomes.</title>
        <authorList>
            <person name="Huddy R.J."/>
            <person name="Sachdeva R."/>
            <person name="Kadzinga F."/>
            <person name="Kantor R.S."/>
            <person name="Harrison S.T.L."/>
            <person name="Banfield J.F."/>
        </authorList>
    </citation>
    <scope>NUCLEOTIDE SEQUENCE</scope>
    <source>
        <strain evidence="2">SCN18_10_11_15_R1_P_69_7</strain>
    </source>
</reference>
<evidence type="ECO:0000256" key="1">
    <source>
        <dbReference type="SAM" id="Phobius"/>
    </source>
</evidence>
<sequence>MRQGNESRRPRAALGRSTPVLAALLVLLAGWFGWGAFEQWQQASTGTRLEQARDQAVEELHKTIAAQTAQFARQLELEPVKAALANGDAAAVASAVREKWGGVGDAQVFDGALSDAYADPAAFGYSRLALLELAMSEGKPVARVVRDGNGPRLGLAAPVRLQERSAVAYIRQPLTRLGAVFDALDSPDSAFLGLRQGGFTVFRRGDAALGNGDGTFQ</sequence>